<gene>
    <name evidence="3" type="ORF">MTAB308_162</name>
</gene>
<dbReference type="InterPro" id="IPR043128">
    <property type="entry name" value="Rev_trsase/Diguanyl_cyclase"/>
</dbReference>
<dbReference type="GO" id="GO:0043709">
    <property type="term" value="P:cell adhesion involved in single-species biofilm formation"/>
    <property type="evidence" value="ECO:0007669"/>
    <property type="project" value="TreeGrafter"/>
</dbReference>
<dbReference type="PANTHER" id="PTHR45138:SF9">
    <property type="entry name" value="DIGUANYLATE CYCLASE DGCM-RELATED"/>
    <property type="match status" value="1"/>
</dbReference>
<sequence length="380" mass="40558">MTQTGAVRAAGHTLGRQSMRWLAAWWRQPDHFDWLTGYLQAHGLSANTRRVLAGVSASLALWPVNVIWGQTPFYPRAALTVSVLAGLVGLGMAMVWLSRWPTRRQSIVFAMTGSASVAAGCLWQTEPIVALMACSALAVPGGYVAFFHTGRYMALNFCLAGAVGAFEVIRLVFAGEPTLAFTGYFLVLELNVIVPFAIQIVVRALGVDLLRANRDPLTGLLNRRACDRAIIGRMLAGGDHMFLAVAMVDLDRFKAVNDSQGHAAGDKALVAAARALSAACLDTAIIGRVGGEEFLIADVVTTEPPHGWGHRFCHAIAAIAAPVTASVGTATLPLRSVGCNEVERAFRQLVADADTAMYEAKRCGGNQARHHRSPAAARTS</sequence>
<dbReference type="Pfam" id="PF00990">
    <property type="entry name" value="GGDEF"/>
    <property type="match status" value="1"/>
</dbReference>
<reference evidence="3 4" key="1">
    <citation type="submission" date="2017-01" db="EMBL/GenBank/DDBJ databases">
        <authorList>
            <consortium name="Urmite Genomes"/>
        </authorList>
    </citation>
    <scope>NUCLEOTIDE SEQUENCE [LARGE SCALE GENOMIC DNA]</scope>
    <source>
        <strain evidence="3 4">AB308</strain>
    </source>
</reference>
<dbReference type="PROSITE" id="PS50887">
    <property type="entry name" value="GGDEF"/>
    <property type="match status" value="1"/>
</dbReference>
<dbReference type="SMART" id="SM00267">
    <property type="entry name" value="GGDEF"/>
    <property type="match status" value="1"/>
</dbReference>
<evidence type="ECO:0000313" key="4">
    <source>
        <dbReference type="Proteomes" id="UP000241595"/>
    </source>
</evidence>
<dbReference type="STRING" id="1841859.GCA_900157385_00156"/>
<feature type="transmembrane region" description="Helical" evidence="1">
    <location>
        <begin position="106"/>
        <end position="123"/>
    </location>
</feature>
<dbReference type="CDD" id="cd01949">
    <property type="entry name" value="GGDEF"/>
    <property type="match status" value="1"/>
</dbReference>
<feature type="transmembrane region" description="Helical" evidence="1">
    <location>
        <begin position="129"/>
        <end position="147"/>
    </location>
</feature>
<feature type="transmembrane region" description="Helical" evidence="1">
    <location>
        <begin position="77"/>
        <end position="97"/>
    </location>
</feature>
<proteinExistence type="predicted"/>
<organism evidence="3 4">
    <name type="scientific">Mycobacterium terramassiliense</name>
    <dbReference type="NCBI Taxonomy" id="1841859"/>
    <lineage>
        <taxon>Bacteria</taxon>
        <taxon>Bacillati</taxon>
        <taxon>Actinomycetota</taxon>
        <taxon>Actinomycetes</taxon>
        <taxon>Mycobacteriales</taxon>
        <taxon>Mycobacteriaceae</taxon>
        <taxon>Mycobacterium</taxon>
    </lineage>
</organism>
<keyword evidence="4" id="KW-1185">Reference proteome</keyword>
<evidence type="ECO:0000259" key="2">
    <source>
        <dbReference type="PROSITE" id="PS50887"/>
    </source>
</evidence>
<protein>
    <submittedName>
        <fullName evidence="3">GGDEF domain-containing protein</fullName>
    </submittedName>
</protein>
<name>A0A2U3N587_9MYCO</name>
<dbReference type="EMBL" id="FTRV01000008">
    <property type="protein sequence ID" value="SPM26687.1"/>
    <property type="molecule type" value="Genomic_DNA"/>
</dbReference>
<keyword evidence="1" id="KW-1133">Transmembrane helix</keyword>
<evidence type="ECO:0000256" key="1">
    <source>
        <dbReference type="SAM" id="Phobius"/>
    </source>
</evidence>
<dbReference type="SUPFAM" id="SSF55073">
    <property type="entry name" value="Nucleotide cyclase"/>
    <property type="match status" value="1"/>
</dbReference>
<dbReference type="AlphaFoldDB" id="A0A2U3N587"/>
<dbReference type="PANTHER" id="PTHR45138">
    <property type="entry name" value="REGULATORY COMPONENTS OF SENSORY TRANSDUCTION SYSTEM"/>
    <property type="match status" value="1"/>
</dbReference>
<feature type="transmembrane region" description="Helical" evidence="1">
    <location>
        <begin position="51"/>
        <end position="71"/>
    </location>
</feature>
<dbReference type="GO" id="GO:0052621">
    <property type="term" value="F:diguanylate cyclase activity"/>
    <property type="evidence" value="ECO:0007669"/>
    <property type="project" value="TreeGrafter"/>
</dbReference>
<dbReference type="InterPro" id="IPR050469">
    <property type="entry name" value="Diguanylate_Cyclase"/>
</dbReference>
<keyword evidence="1" id="KW-0472">Membrane</keyword>
<feature type="domain" description="GGDEF" evidence="2">
    <location>
        <begin position="241"/>
        <end position="373"/>
    </location>
</feature>
<dbReference type="InterPro" id="IPR029787">
    <property type="entry name" value="Nucleotide_cyclase"/>
</dbReference>
<feature type="transmembrane region" description="Helical" evidence="1">
    <location>
        <begin position="154"/>
        <end position="173"/>
    </location>
</feature>
<dbReference type="GO" id="GO:0005886">
    <property type="term" value="C:plasma membrane"/>
    <property type="evidence" value="ECO:0007669"/>
    <property type="project" value="TreeGrafter"/>
</dbReference>
<keyword evidence="1" id="KW-0812">Transmembrane</keyword>
<dbReference type="InterPro" id="IPR000160">
    <property type="entry name" value="GGDEF_dom"/>
</dbReference>
<evidence type="ECO:0000313" key="3">
    <source>
        <dbReference type="EMBL" id="SPM26687.1"/>
    </source>
</evidence>
<dbReference type="NCBIfam" id="TIGR00254">
    <property type="entry name" value="GGDEF"/>
    <property type="match status" value="1"/>
</dbReference>
<dbReference type="Proteomes" id="UP000241595">
    <property type="component" value="Unassembled WGS sequence"/>
</dbReference>
<accession>A0A2U3N587</accession>
<dbReference type="Gene3D" id="3.30.70.270">
    <property type="match status" value="1"/>
</dbReference>
<dbReference type="GO" id="GO:1902201">
    <property type="term" value="P:negative regulation of bacterial-type flagellum-dependent cell motility"/>
    <property type="evidence" value="ECO:0007669"/>
    <property type="project" value="TreeGrafter"/>
</dbReference>
<feature type="transmembrane region" description="Helical" evidence="1">
    <location>
        <begin position="179"/>
        <end position="202"/>
    </location>
</feature>